<keyword evidence="3" id="KW-1185">Reference proteome</keyword>
<organism evidence="2 3">
    <name type="scientific">Prymnesium parvum</name>
    <name type="common">Toxic golden alga</name>
    <dbReference type="NCBI Taxonomy" id="97485"/>
    <lineage>
        <taxon>Eukaryota</taxon>
        <taxon>Haptista</taxon>
        <taxon>Haptophyta</taxon>
        <taxon>Prymnesiophyceae</taxon>
        <taxon>Prymnesiales</taxon>
        <taxon>Prymnesiaceae</taxon>
        <taxon>Prymnesium</taxon>
    </lineage>
</organism>
<dbReference type="AlphaFoldDB" id="A0AB34JCI5"/>
<dbReference type="Proteomes" id="UP001515480">
    <property type="component" value="Unassembled WGS sequence"/>
</dbReference>
<evidence type="ECO:0000313" key="3">
    <source>
        <dbReference type="Proteomes" id="UP001515480"/>
    </source>
</evidence>
<evidence type="ECO:0000313" key="2">
    <source>
        <dbReference type="EMBL" id="KAL1518897.1"/>
    </source>
</evidence>
<accession>A0AB34JCI5</accession>
<dbReference type="PROSITE" id="PS50096">
    <property type="entry name" value="IQ"/>
    <property type="match status" value="1"/>
</dbReference>
<comment type="caution">
    <text evidence="2">The sequence shown here is derived from an EMBL/GenBank/DDBJ whole genome shotgun (WGS) entry which is preliminary data.</text>
</comment>
<evidence type="ECO:0000256" key="1">
    <source>
        <dbReference type="SAM" id="MobiDB-lite"/>
    </source>
</evidence>
<dbReference type="EMBL" id="JBGBPQ010000010">
    <property type="protein sequence ID" value="KAL1518897.1"/>
    <property type="molecule type" value="Genomic_DNA"/>
</dbReference>
<protein>
    <submittedName>
        <fullName evidence="2">Uncharacterized protein</fullName>
    </submittedName>
</protein>
<name>A0AB34JCI5_PRYPA</name>
<proteinExistence type="predicted"/>
<sequence length="95" mass="10539">MSDTPTARPSPTPVLTLDHLLYTVTPLPLAPMRARADPLPRSRLPAHEAALTAQKTDRGLAPRREAREAAAPLRDALRWRRTGRGVCLCALQPRW</sequence>
<feature type="compositionally biased region" description="Basic and acidic residues" evidence="1">
    <location>
        <begin position="55"/>
        <end position="67"/>
    </location>
</feature>
<reference evidence="2 3" key="1">
    <citation type="journal article" date="2024" name="Science">
        <title>Giant polyketide synthase enzymes in the biosynthesis of giant marine polyether toxins.</title>
        <authorList>
            <person name="Fallon T.R."/>
            <person name="Shende V.V."/>
            <person name="Wierzbicki I.H."/>
            <person name="Pendleton A.L."/>
            <person name="Watervoot N.F."/>
            <person name="Auber R.P."/>
            <person name="Gonzalez D.J."/>
            <person name="Wisecaver J.H."/>
            <person name="Moore B.S."/>
        </authorList>
    </citation>
    <scope>NUCLEOTIDE SEQUENCE [LARGE SCALE GENOMIC DNA]</scope>
    <source>
        <strain evidence="2 3">12B1</strain>
    </source>
</reference>
<gene>
    <name evidence="2" type="ORF">AB1Y20_003171</name>
</gene>
<feature type="region of interest" description="Disordered" evidence="1">
    <location>
        <begin position="33"/>
        <end position="67"/>
    </location>
</feature>